<dbReference type="EMBL" id="LT607754">
    <property type="protein sequence ID" value="SCG75012.1"/>
    <property type="molecule type" value="Genomic_DNA"/>
</dbReference>
<sequence>MRALTLLLAIGVTLVVAVSCYLLLAALAGRRSRRATRAARWQVLHYGRDGQTVVAVGLVPPDGRVLDEHVVDRIADGDPEWNDRFLRARESAEERAYHLNGGGTHLPG</sequence>
<proteinExistence type="predicted"/>
<accession>A0A1C5JWP6</accession>
<reference evidence="3" key="1">
    <citation type="submission" date="2016-06" db="EMBL/GenBank/DDBJ databases">
        <authorList>
            <person name="Varghese N."/>
            <person name="Submissions Spin"/>
        </authorList>
    </citation>
    <scope>NUCLEOTIDE SEQUENCE [LARGE SCALE GENOMIC DNA]</scope>
    <source>
        <strain evidence="3">DSM 43819</strain>
    </source>
</reference>
<evidence type="ECO:0000313" key="3">
    <source>
        <dbReference type="Proteomes" id="UP000198221"/>
    </source>
</evidence>
<organism evidence="2 3">
    <name type="scientific">Micromonospora inositola</name>
    <dbReference type="NCBI Taxonomy" id="47865"/>
    <lineage>
        <taxon>Bacteria</taxon>
        <taxon>Bacillati</taxon>
        <taxon>Actinomycetota</taxon>
        <taxon>Actinomycetes</taxon>
        <taxon>Micromonosporales</taxon>
        <taxon>Micromonosporaceae</taxon>
        <taxon>Micromonospora</taxon>
    </lineage>
</organism>
<evidence type="ECO:0000256" key="1">
    <source>
        <dbReference type="SAM" id="Phobius"/>
    </source>
</evidence>
<dbReference type="OrthoDB" id="3399388at2"/>
<keyword evidence="1" id="KW-1133">Transmembrane helix</keyword>
<keyword evidence="1" id="KW-0812">Transmembrane</keyword>
<feature type="transmembrane region" description="Helical" evidence="1">
    <location>
        <begin position="6"/>
        <end position="27"/>
    </location>
</feature>
<keyword evidence="3" id="KW-1185">Reference proteome</keyword>
<dbReference type="RefSeq" id="WP_089014990.1">
    <property type="nucleotide sequence ID" value="NZ_LT607754.1"/>
</dbReference>
<protein>
    <submittedName>
        <fullName evidence="2">Uncharacterized protein</fullName>
    </submittedName>
</protein>
<name>A0A1C5JWP6_9ACTN</name>
<gene>
    <name evidence="2" type="ORF">GA0070613_5673</name>
</gene>
<dbReference type="AlphaFoldDB" id="A0A1C5JWP6"/>
<keyword evidence="1" id="KW-0472">Membrane</keyword>
<dbReference type="Proteomes" id="UP000198221">
    <property type="component" value="Chromosome I"/>
</dbReference>
<evidence type="ECO:0000313" key="2">
    <source>
        <dbReference type="EMBL" id="SCG75012.1"/>
    </source>
</evidence>
<dbReference type="PROSITE" id="PS51257">
    <property type="entry name" value="PROKAR_LIPOPROTEIN"/>
    <property type="match status" value="1"/>
</dbReference>